<sequence>MVQQPAALIGAPKTFAASSSSGATWNTLPPARQSDASIYEQLIVTNLGNVDVFLAFGSSGTGTVTATGADRGYPLLARTSQTFTAGGASRVAIVTASGDADVNFQRASGS</sequence>
<keyword evidence="2" id="KW-1185">Reference proteome</keyword>
<proteinExistence type="predicted"/>
<organism evidence="1 2">
    <name type="scientific">Roseococcus pinisoli</name>
    <dbReference type="NCBI Taxonomy" id="2835040"/>
    <lineage>
        <taxon>Bacteria</taxon>
        <taxon>Pseudomonadati</taxon>
        <taxon>Pseudomonadota</taxon>
        <taxon>Alphaproteobacteria</taxon>
        <taxon>Acetobacterales</taxon>
        <taxon>Roseomonadaceae</taxon>
        <taxon>Roseococcus</taxon>
    </lineage>
</organism>
<evidence type="ECO:0000313" key="2">
    <source>
        <dbReference type="Proteomes" id="UP000766336"/>
    </source>
</evidence>
<accession>A0ABS5QBY7</accession>
<comment type="caution">
    <text evidence="1">The sequence shown here is derived from an EMBL/GenBank/DDBJ whole genome shotgun (WGS) entry which is preliminary data.</text>
</comment>
<evidence type="ECO:0000313" key="1">
    <source>
        <dbReference type="EMBL" id="MBS7811216.1"/>
    </source>
</evidence>
<dbReference type="RefSeq" id="WP_213669905.1">
    <property type="nucleotide sequence ID" value="NZ_JAHCDA010000002.1"/>
</dbReference>
<gene>
    <name evidence="1" type="ORF">KHU32_09725</name>
</gene>
<dbReference type="Proteomes" id="UP000766336">
    <property type="component" value="Unassembled WGS sequence"/>
</dbReference>
<name>A0ABS5QBY7_9PROT</name>
<reference evidence="1 2" key="1">
    <citation type="submission" date="2021-05" db="EMBL/GenBank/DDBJ databases">
        <title>Roseococcus sp. XZZS9, whole genome shotgun sequencing project.</title>
        <authorList>
            <person name="Zhao G."/>
            <person name="Shen L."/>
        </authorList>
    </citation>
    <scope>NUCLEOTIDE SEQUENCE [LARGE SCALE GENOMIC DNA]</scope>
    <source>
        <strain evidence="1 2">XZZS9</strain>
    </source>
</reference>
<protein>
    <submittedName>
        <fullName evidence="1">Uncharacterized protein</fullName>
    </submittedName>
</protein>
<dbReference type="EMBL" id="JAHCDA010000002">
    <property type="protein sequence ID" value="MBS7811216.1"/>
    <property type="molecule type" value="Genomic_DNA"/>
</dbReference>